<dbReference type="SUPFAM" id="SSF51735">
    <property type="entry name" value="NAD(P)-binding Rossmann-fold domains"/>
    <property type="match status" value="1"/>
</dbReference>
<dbReference type="PANTHER" id="PTHR43162:SF1">
    <property type="entry name" value="PRESTALK A DIFFERENTIATION PROTEIN A"/>
    <property type="match status" value="1"/>
</dbReference>
<dbReference type="PANTHER" id="PTHR43162">
    <property type="match status" value="1"/>
</dbReference>
<dbReference type="EMBL" id="JAFFZE010000027">
    <property type="protein sequence ID" value="MCT2587669.1"/>
    <property type="molecule type" value="Genomic_DNA"/>
</dbReference>
<dbReference type="Proteomes" id="UP001156441">
    <property type="component" value="Unassembled WGS sequence"/>
</dbReference>
<evidence type="ECO:0000313" key="3">
    <source>
        <dbReference type="Proteomes" id="UP001156441"/>
    </source>
</evidence>
<evidence type="ECO:0000259" key="1">
    <source>
        <dbReference type="Pfam" id="PF13460"/>
    </source>
</evidence>
<keyword evidence="3" id="KW-1185">Reference proteome</keyword>
<dbReference type="RefSeq" id="WP_260195581.1">
    <property type="nucleotide sequence ID" value="NZ_JAFFZE010000027.1"/>
</dbReference>
<reference evidence="2 3" key="1">
    <citation type="submission" date="2021-02" db="EMBL/GenBank/DDBJ databases">
        <title>Actinophytocola xerophila sp. nov., isolated from soil of cotton cropping field.</title>
        <authorList>
            <person name="Huang R."/>
            <person name="Chen X."/>
            <person name="Ge X."/>
            <person name="Liu W."/>
        </authorList>
    </citation>
    <scope>NUCLEOTIDE SEQUENCE [LARGE SCALE GENOMIC DNA]</scope>
    <source>
        <strain evidence="2 3">S1-96</strain>
    </source>
</reference>
<dbReference type="InterPro" id="IPR016040">
    <property type="entry name" value="NAD(P)-bd_dom"/>
</dbReference>
<name>A0ABT2JIG3_9PSEU</name>
<proteinExistence type="predicted"/>
<organism evidence="2 3">
    <name type="scientific">Actinophytocola gossypii</name>
    <dbReference type="NCBI Taxonomy" id="2812003"/>
    <lineage>
        <taxon>Bacteria</taxon>
        <taxon>Bacillati</taxon>
        <taxon>Actinomycetota</taxon>
        <taxon>Actinomycetes</taxon>
        <taxon>Pseudonocardiales</taxon>
        <taxon>Pseudonocardiaceae</taxon>
    </lineage>
</organism>
<dbReference type="Gene3D" id="3.40.50.720">
    <property type="entry name" value="NAD(P)-binding Rossmann-like Domain"/>
    <property type="match status" value="1"/>
</dbReference>
<dbReference type="InterPro" id="IPR036291">
    <property type="entry name" value="NAD(P)-bd_dom_sf"/>
</dbReference>
<comment type="caution">
    <text evidence="2">The sequence shown here is derived from an EMBL/GenBank/DDBJ whole genome shotgun (WGS) entry which is preliminary data.</text>
</comment>
<feature type="domain" description="NAD(P)-binding" evidence="1">
    <location>
        <begin position="6"/>
        <end position="128"/>
    </location>
</feature>
<evidence type="ECO:0000313" key="2">
    <source>
        <dbReference type="EMBL" id="MCT2587669.1"/>
    </source>
</evidence>
<accession>A0ABT2JIG3</accession>
<sequence>MILVTGGTGTLGRAVVTGLRAAGHTPRVLSRRGDTRGDLRTGAGLPAALAGVETVVHCATSLRRHDLTHAANLVDAARGAGRPHVVFASIVGVDTIPLPYYRTKLAVERMLASSGLPWTVLRATQFHDLVLRLFTLQRWSPALLLPAGTRFQPVDVRDVAARLIELAAGGPAGRVPDFGGPEVRRLRDLARAYTRRPLLPIPLPGKVIRGYRTGANLAEKAGTITFEQYLEDQR</sequence>
<dbReference type="InterPro" id="IPR051604">
    <property type="entry name" value="Ergot_Alk_Oxidoreductase"/>
</dbReference>
<protein>
    <submittedName>
        <fullName evidence="2">NmrA family NAD(P)-binding protein</fullName>
    </submittedName>
</protein>
<gene>
    <name evidence="2" type="ORF">JT362_31580</name>
</gene>
<dbReference type="Pfam" id="PF13460">
    <property type="entry name" value="NAD_binding_10"/>
    <property type="match status" value="1"/>
</dbReference>